<keyword evidence="3" id="KW-1185">Reference proteome</keyword>
<dbReference type="Gene3D" id="2.10.25.10">
    <property type="entry name" value="Laminin"/>
    <property type="match status" value="1"/>
</dbReference>
<evidence type="ECO:0000313" key="3">
    <source>
        <dbReference type="Proteomes" id="UP000075840"/>
    </source>
</evidence>
<dbReference type="InterPro" id="IPR036084">
    <property type="entry name" value="Ser_inhib-like_sf"/>
</dbReference>
<dbReference type="KEGG" id="aara:120908864"/>
<reference evidence="2" key="1">
    <citation type="submission" date="2022-08" db="UniProtKB">
        <authorList>
            <consortium name="EnsemblMetazoa"/>
        </authorList>
    </citation>
    <scope>IDENTIFICATION</scope>
    <source>
        <strain evidence="2">Dongola</strain>
    </source>
</reference>
<proteinExistence type="predicted"/>
<feature type="domain" description="TIL" evidence="1">
    <location>
        <begin position="29"/>
        <end position="81"/>
    </location>
</feature>
<dbReference type="GeneID" id="120908864"/>
<evidence type="ECO:0000313" key="2">
    <source>
        <dbReference type="EnsemblMetazoa" id="AARA008460-PA"/>
    </source>
</evidence>
<dbReference type="VEuPathDB" id="VectorBase:AARA21_014769"/>
<dbReference type="EMBL" id="APCN01002309">
    <property type="status" value="NOT_ANNOTATED_CDS"/>
    <property type="molecule type" value="Genomic_DNA"/>
</dbReference>
<dbReference type="SUPFAM" id="SSF57567">
    <property type="entry name" value="Serine protease inhibitors"/>
    <property type="match status" value="1"/>
</dbReference>
<organism evidence="2 3">
    <name type="scientific">Anopheles arabiensis</name>
    <name type="common">Mosquito</name>
    <dbReference type="NCBI Taxonomy" id="7173"/>
    <lineage>
        <taxon>Eukaryota</taxon>
        <taxon>Metazoa</taxon>
        <taxon>Ecdysozoa</taxon>
        <taxon>Arthropoda</taxon>
        <taxon>Hexapoda</taxon>
        <taxon>Insecta</taxon>
        <taxon>Pterygota</taxon>
        <taxon>Neoptera</taxon>
        <taxon>Endopterygota</taxon>
        <taxon>Diptera</taxon>
        <taxon>Nematocera</taxon>
        <taxon>Culicoidea</taxon>
        <taxon>Culicidae</taxon>
        <taxon>Anophelinae</taxon>
        <taxon>Anopheles</taxon>
    </lineage>
</organism>
<dbReference type="CDD" id="cd19941">
    <property type="entry name" value="TIL"/>
    <property type="match status" value="1"/>
</dbReference>
<name>A0A182I4G3_ANOAR</name>
<dbReference type="AlphaFoldDB" id="A0A182I4G3"/>
<accession>A0A182I4G3</accession>
<dbReference type="RefSeq" id="XP_040176246.1">
    <property type="nucleotide sequence ID" value="XM_040320312.1"/>
</dbReference>
<evidence type="ECO:0000259" key="1">
    <source>
        <dbReference type="Pfam" id="PF01826"/>
    </source>
</evidence>
<dbReference type="InterPro" id="IPR002919">
    <property type="entry name" value="TIL_dom"/>
</dbReference>
<protein>
    <recommendedName>
        <fullName evidence="1">TIL domain-containing protein</fullName>
    </recommendedName>
</protein>
<dbReference type="VEuPathDB" id="VectorBase:AARA008460"/>
<sequence>MKSTTVLFAFAMLILTAMSVHANEETCEGENEQYEKCIPKDPMTCANQIEIMLGCKPGCTCKPSYIRDSWPGGKCIPLEDCPK</sequence>
<dbReference type="Pfam" id="PF01826">
    <property type="entry name" value="TIL"/>
    <property type="match status" value="1"/>
</dbReference>
<dbReference type="EnsemblMetazoa" id="AARA008460-RA">
    <property type="protein sequence ID" value="AARA008460-PA"/>
    <property type="gene ID" value="AARA008460"/>
</dbReference>
<dbReference type="Proteomes" id="UP000075840">
    <property type="component" value="Unassembled WGS sequence"/>
</dbReference>